<dbReference type="Proteomes" id="UP001606134">
    <property type="component" value="Unassembled WGS sequence"/>
</dbReference>
<dbReference type="RefSeq" id="WP_394406342.1">
    <property type="nucleotide sequence ID" value="NZ_JBIGIC010000001.1"/>
</dbReference>
<dbReference type="EMBL" id="JBIGIC010000001">
    <property type="protein sequence ID" value="MFG6485608.1"/>
    <property type="molecule type" value="Genomic_DNA"/>
</dbReference>
<organism evidence="1 2">
    <name type="scientific">Pelomonas candidula</name>
    <dbReference type="NCBI Taxonomy" id="3299025"/>
    <lineage>
        <taxon>Bacteria</taxon>
        <taxon>Pseudomonadati</taxon>
        <taxon>Pseudomonadota</taxon>
        <taxon>Betaproteobacteria</taxon>
        <taxon>Burkholderiales</taxon>
        <taxon>Sphaerotilaceae</taxon>
        <taxon>Roseateles</taxon>
    </lineage>
</organism>
<sequence length="99" mass="11080">MIPTIPDDPRLRDERKANLLLASELLRGQVGRDVDDLGERADAVVHRVLVVRGWLSDPTVLAAAGGAAAFFATAGQKRRGKLLGALRWAWLAWRIWRRR</sequence>
<name>A0ABW7H6S5_9BURK</name>
<proteinExistence type="predicted"/>
<keyword evidence="2" id="KW-1185">Reference proteome</keyword>
<comment type="caution">
    <text evidence="1">The sequence shown here is derived from an EMBL/GenBank/DDBJ whole genome shotgun (WGS) entry which is preliminary data.</text>
</comment>
<reference evidence="1 2" key="1">
    <citation type="submission" date="2024-08" db="EMBL/GenBank/DDBJ databases">
        <authorList>
            <person name="Lu H."/>
        </authorList>
    </citation>
    <scope>NUCLEOTIDE SEQUENCE [LARGE SCALE GENOMIC DNA]</scope>
    <source>
        <strain evidence="1 2">BYS78W</strain>
    </source>
</reference>
<accession>A0ABW7H6S5</accession>
<protein>
    <recommendedName>
        <fullName evidence="3">DUF3618 domain-containing protein</fullName>
    </recommendedName>
</protein>
<evidence type="ECO:0000313" key="2">
    <source>
        <dbReference type="Proteomes" id="UP001606134"/>
    </source>
</evidence>
<evidence type="ECO:0000313" key="1">
    <source>
        <dbReference type="EMBL" id="MFG6485608.1"/>
    </source>
</evidence>
<evidence type="ECO:0008006" key="3">
    <source>
        <dbReference type="Google" id="ProtNLM"/>
    </source>
</evidence>
<gene>
    <name evidence="1" type="ORF">ACG04R_02930</name>
</gene>